<dbReference type="PROSITE" id="PS50885">
    <property type="entry name" value="HAMP"/>
    <property type="match status" value="1"/>
</dbReference>
<accession>A0ABN3USN1</accession>
<dbReference type="InterPro" id="IPR003594">
    <property type="entry name" value="HATPase_dom"/>
</dbReference>
<dbReference type="SMART" id="SM00387">
    <property type="entry name" value="HATPase_c"/>
    <property type="match status" value="1"/>
</dbReference>
<keyword evidence="5" id="KW-0808">Transferase</keyword>
<dbReference type="Gene3D" id="6.10.340.10">
    <property type="match status" value="1"/>
</dbReference>
<evidence type="ECO:0000256" key="2">
    <source>
        <dbReference type="ARBA" id="ARBA00004236"/>
    </source>
</evidence>
<keyword evidence="6" id="KW-0812">Transmembrane</keyword>
<dbReference type="Pfam" id="PF02518">
    <property type="entry name" value="HATPase_c"/>
    <property type="match status" value="1"/>
</dbReference>
<dbReference type="Pfam" id="PF00672">
    <property type="entry name" value="HAMP"/>
    <property type="match status" value="1"/>
</dbReference>
<dbReference type="SMART" id="SM00304">
    <property type="entry name" value="HAMP"/>
    <property type="match status" value="1"/>
</dbReference>
<evidence type="ECO:0000256" key="1">
    <source>
        <dbReference type="ARBA" id="ARBA00000085"/>
    </source>
</evidence>
<evidence type="ECO:0000256" key="6">
    <source>
        <dbReference type="ARBA" id="ARBA00022692"/>
    </source>
</evidence>
<keyword evidence="4" id="KW-0597">Phosphoprotein</keyword>
<evidence type="ECO:0000256" key="8">
    <source>
        <dbReference type="ARBA" id="ARBA00022989"/>
    </source>
</evidence>
<comment type="subcellular location">
    <subcellularLocation>
        <location evidence="2">Cell membrane</location>
    </subcellularLocation>
</comment>
<dbReference type="SUPFAM" id="SSF158472">
    <property type="entry name" value="HAMP domain-like"/>
    <property type="match status" value="1"/>
</dbReference>
<dbReference type="InterPro" id="IPR003661">
    <property type="entry name" value="HisK_dim/P_dom"/>
</dbReference>
<dbReference type="EMBL" id="BAAARN010000003">
    <property type="protein sequence ID" value="GAA2737656.1"/>
    <property type="molecule type" value="Genomic_DNA"/>
</dbReference>
<dbReference type="InterPro" id="IPR003660">
    <property type="entry name" value="HAMP_dom"/>
</dbReference>
<protein>
    <recommendedName>
        <fullName evidence="3">histidine kinase</fullName>
        <ecNumber evidence="3">2.7.13.3</ecNumber>
    </recommendedName>
</protein>
<evidence type="ECO:0000256" key="5">
    <source>
        <dbReference type="ARBA" id="ARBA00022679"/>
    </source>
</evidence>
<dbReference type="CDD" id="cd00082">
    <property type="entry name" value="HisKA"/>
    <property type="match status" value="1"/>
</dbReference>
<keyword evidence="7 13" id="KW-0418">Kinase</keyword>
<keyword evidence="10" id="KW-0472">Membrane</keyword>
<dbReference type="InterPro" id="IPR005467">
    <property type="entry name" value="His_kinase_dom"/>
</dbReference>
<evidence type="ECO:0000256" key="7">
    <source>
        <dbReference type="ARBA" id="ARBA00022777"/>
    </source>
</evidence>
<dbReference type="InterPro" id="IPR050428">
    <property type="entry name" value="TCS_sensor_his_kinase"/>
</dbReference>
<gene>
    <name evidence="13" type="ORF">GCM10009867_25680</name>
</gene>
<dbReference type="Gene3D" id="3.30.565.10">
    <property type="entry name" value="Histidine kinase-like ATPase, C-terminal domain"/>
    <property type="match status" value="1"/>
</dbReference>
<evidence type="ECO:0000256" key="4">
    <source>
        <dbReference type="ARBA" id="ARBA00022553"/>
    </source>
</evidence>
<evidence type="ECO:0000256" key="10">
    <source>
        <dbReference type="ARBA" id="ARBA00023136"/>
    </source>
</evidence>
<dbReference type="PROSITE" id="PS50109">
    <property type="entry name" value="HIS_KIN"/>
    <property type="match status" value="1"/>
</dbReference>
<dbReference type="InterPro" id="IPR036097">
    <property type="entry name" value="HisK_dim/P_sf"/>
</dbReference>
<evidence type="ECO:0000259" key="12">
    <source>
        <dbReference type="PROSITE" id="PS50885"/>
    </source>
</evidence>
<dbReference type="Gene3D" id="1.10.287.130">
    <property type="match status" value="1"/>
</dbReference>
<sequence>MSTLSFAALGLLVSVVLATGTYLTARHFLVEQRQATALRQAFLDAAFVRDGLLTSGARVSDVLDRTSPPPGGVVVIRRAGEWYSSSLDQGRDSIPASVQSSVEEGAAVRSWHRLGGEPVIAVGLPIPSVGTEFYEITPTTELDSTLKTLGLVLAAFAAATSVGGALIGRAASSRVVAPLDAVATAAASIAAGEMDTRLRGTSDPDLAVIVGSFNTMVEALDDRIRRDARFAADVAHELRSPVTTLMTSVALLRTEDGGSGGRRSAVVDLVEREVTRLHRSLEHLLALGRLDSAVATIELDRVDLADLLGHALVQSHRPAELLRASSEPHLVQGDKQLLLRALVNLFDNADLHGGGLLRVDLTRVRGASEVRVVDAGPGVPLADQQRIFERFARVGSRGSRPGTGLGLSLVAETVRAHAGTVWCEPSPGGGATFVVRLPTAAVTESVSP</sequence>
<keyword evidence="14" id="KW-1185">Reference proteome</keyword>
<keyword evidence="8" id="KW-1133">Transmembrane helix</keyword>
<dbReference type="SUPFAM" id="SSF47384">
    <property type="entry name" value="Homodimeric domain of signal transducing histidine kinase"/>
    <property type="match status" value="1"/>
</dbReference>
<dbReference type="InterPro" id="IPR004358">
    <property type="entry name" value="Sig_transdc_His_kin-like_C"/>
</dbReference>
<dbReference type="Proteomes" id="UP001501326">
    <property type="component" value="Unassembled WGS sequence"/>
</dbReference>
<evidence type="ECO:0000256" key="9">
    <source>
        <dbReference type="ARBA" id="ARBA00023012"/>
    </source>
</evidence>
<evidence type="ECO:0000313" key="14">
    <source>
        <dbReference type="Proteomes" id="UP001501326"/>
    </source>
</evidence>
<dbReference type="PRINTS" id="PR00344">
    <property type="entry name" value="BCTRLSENSOR"/>
</dbReference>
<dbReference type="SMART" id="SM00388">
    <property type="entry name" value="HisKA"/>
    <property type="match status" value="1"/>
</dbReference>
<dbReference type="InterPro" id="IPR036890">
    <property type="entry name" value="HATPase_C_sf"/>
</dbReference>
<comment type="catalytic activity">
    <reaction evidence="1">
        <text>ATP + protein L-histidine = ADP + protein N-phospho-L-histidine.</text>
        <dbReference type="EC" id="2.7.13.3"/>
    </reaction>
</comment>
<dbReference type="GO" id="GO:0016301">
    <property type="term" value="F:kinase activity"/>
    <property type="evidence" value="ECO:0007669"/>
    <property type="project" value="UniProtKB-KW"/>
</dbReference>
<dbReference type="RefSeq" id="WP_344194012.1">
    <property type="nucleotide sequence ID" value="NZ_BAAARN010000003.1"/>
</dbReference>
<evidence type="ECO:0000256" key="3">
    <source>
        <dbReference type="ARBA" id="ARBA00012438"/>
    </source>
</evidence>
<evidence type="ECO:0000259" key="11">
    <source>
        <dbReference type="PROSITE" id="PS50109"/>
    </source>
</evidence>
<proteinExistence type="predicted"/>
<comment type="caution">
    <text evidence="13">The sequence shown here is derived from an EMBL/GenBank/DDBJ whole genome shotgun (WGS) entry which is preliminary data.</text>
</comment>
<keyword evidence="9" id="KW-0902">Two-component regulatory system</keyword>
<dbReference type="EC" id="2.7.13.3" evidence="3"/>
<dbReference type="PANTHER" id="PTHR45436">
    <property type="entry name" value="SENSOR HISTIDINE KINASE YKOH"/>
    <property type="match status" value="1"/>
</dbReference>
<organism evidence="13 14">
    <name type="scientific">Pedococcus aerophilus</name>
    <dbReference type="NCBI Taxonomy" id="436356"/>
    <lineage>
        <taxon>Bacteria</taxon>
        <taxon>Bacillati</taxon>
        <taxon>Actinomycetota</taxon>
        <taxon>Actinomycetes</taxon>
        <taxon>Micrococcales</taxon>
        <taxon>Intrasporangiaceae</taxon>
        <taxon>Pedococcus</taxon>
    </lineage>
</organism>
<reference evidence="13 14" key="1">
    <citation type="journal article" date="2019" name="Int. J. Syst. Evol. Microbiol.">
        <title>The Global Catalogue of Microorganisms (GCM) 10K type strain sequencing project: providing services to taxonomists for standard genome sequencing and annotation.</title>
        <authorList>
            <consortium name="The Broad Institute Genomics Platform"/>
            <consortium name="The Broad Institute Genome Sequencing Center for Infectious Disease"/>
            <person name="Wu L."/>
            <person name="Ma J."/>
        </authorList>
    </citation>
    <scope>NUCLEOTIDE SEQUENCE [LARGE SCALE GENOMIC DNA]</scope>
    <source>
        <strain evidence="13 14">JCM 16378</strain>
    </source>
</reference>
<dbReference type="Pfam" id="PF00512">
    <property type="entry name" value="HisKA"/>
    <property type="match status" value="1"/>
</dbReference>
<dbReference type="SUPFAM" id="SSF55874">
    <property type="entry name" value="ATPase domain of HSP90 chaperone/DNA topoisomerase II/histidine kinase"/>
    <property type="match status" value="1"/>
</dbReference>
<feature type="domain" description="HAMP" evidence="12">
    <location>
        <begin position="173"/>
        <end position="225"/>
    </location>
</feature>
<feature type="domain" description="Histidine kinase" evidence="11">
    <location>
        <begin position="233"/>
        <end position="441"/>
    </location>
</feature>
<dbReference type="CDD" id="cd00075">
    <property type="entry name" value="HATPase"/>
    <property type="match status" value="1"/>
</dbReference>
<name>A0ABN3USN1_9MICO</name>
<evidence type="ECO:0000313" key="13">
    <source>
        <dbReference type="EMBL" id="GAA2737656.1"/>
    </source>
</evidence>
<dbReference type="PANTHER" id="PTHR45436:SF5">
    <property type="entry name" value="SENSOR HISTIDINE KINASE TRCS"/>
    <property type="match status" value="1"/>
</dbReference>